<feature type="signal peptide" evidence="1">
    <location>
        <begin position="1"/>
        <end position="25"/>
    </location>
</feature>
<dbReference type="EMBL" id="MRUL01000002">
    <property type="protein sequence ID" value="OON41104.1"/>
    <property type="molecule type" value="Genomic_DNA"/>
</dbReference>
<reference evidence="2 3" key="1">
    <citation type="submission" date="2016-12" db="EMBL/GenBank/DDBJ databases">
        <title>Izhakiella australiana sp. nov. of genus Izhakiella isolated from Australian desert.</title>
        <authorList>
            <person name="Ji M."/>
        </authorList>
    </citation>
    <scope>NUCLEOTIDE SEQUENCE [LARGE SCALE GENOMIC DNA]</scope>
    <source>
        <strain evidence="2 3">D4N98</strain>
    </source>
</reference>
<feature type="chain" id="PRO_5013295174" evidence="1">
    <location>
        <begin position="26"/>
        <end position="116"/>
    </location>
</feature>
<organism evidence="2 3">
    <name type="scientific">Izhakiella australiensis</name>
    <dbReference type="NCBI Taxonomy" id="1926881"/>
    <lineage>
        <taxon>Bacteria</taxon>
        <taxon>Pseudomonadati</taxon>
        <taxon>Pseudomonadota</taxon>
        <taxon>Gammaproteobacteria</taxon>
        <taxon>Enterobacterales</taxon>
        <taxon>Erwiniaceae</taxon>
        <taxon>Izhakiella</taxon>
    </lineage>
</organism>
<accession>A0A1S8YPW0</accession>
<gene>
    <name evidence="2" type="ORF">BTJ39_03805</name>
</gene>
<evidence type="ECO:0000313" key="3">
    <source>
        <dbReference type="Proteomes" id="UP000190667"/>
    </source>
</evidence>
<evidence type="ECO:0000313" key="2">
    <source>
        <dbReference type="EMBL" id="OON41104.1"/>
    </source>
</evidence>
<dbReference type="AlphaFoldDB" id="A0A1S8YPW0"/>
<evidence type="ECO:0000256" key="1">
    <source>
        <dbReference type="SAM" id="SignalP"/>
    </source>
</evidence>
<keyword evidence="1" id="KW-0732">Signal</keyword>
<proteinExistence type="predicted"/>
<dbReference type="STRING" id="1926881.BTJ39_03805"/>
<dbReference type="Proteomes" id="UP000190667">
    <property type="component" value="Unassembled WGS sequence"/>
</dbReference>
<dbReference type="RefSeq" id="WP_078001350.1">
    <property type="nucleotide sequence ID" value="NZ_MRUL01000002.1"/>
</dbReference>
<comment type="caution">
    <text evidence="2">The sequence shown here is derived from an EMBL/GenBank/DDBJ whole genome shotgun (WGS) entry which is preliminary data.</text>
</comment>
<keyword evidence="3" id="KW-1185">Reference proteome</keyword>
<sequence length="116" mass="12405">MKLKLSAVLCVTFATTALFSSLLQAANNDIKVDNGGLTARFSAAQARQIYHYLKKVRQQEGYVVSSGAAGSNYLSSPAVTCKRTNPGNLGRSEKDDSPDLYSCSMRINQAGLSAQP</sequence>
<protein>
    <submittedName>
        <fullName evidence="2">Uncharacterized protein</fullName>
    </submittedName>
</protein>
<name>A0A1S8YPW0_9GAMM</name>
<dbReference type="OrthoDB" id="6636560at2"/>